<dbReference type="EMBL" id="BAAAQN010000014">
    <property type="protein sequence ID" value="GAA2028702.1"/>
    <property type="molecule type" value="Genomic_DNA"/>
</dbReference>
<evidence type="ECO:0000313" key="8">
    <source>
        <dbReference type="EMBL" id="GAA2028702.1"/>
    </source>
</evidence>
<keyword evidence="9" id="KW-1185">Reference proteome</keyword>
<feature type="domain" description="ABC transmembrane type-2" evidence="7">
    <location>
        <begin position="29"/>
        <end position="272"/>
    </location>
</feature>
<dbReference type="InterPro" id="IPR051784">
    <property type="entry name" value="Nod_factor_ABC_transporter"/>
</dbReference>
<evidence type="ECO:0000313" key="9">
    <source>
        <dbReference type="Proteomes" id="UP001500751"/>
    </source>
</evidence>
<proteinExistence type="inferred from homology"/>
<dbReference type="PANTHER" id="PTHR43229:SF2">
    <property type="entry name" value="NODULATION PROTEIN J"/>
    <property type="match status" value="1"/>
</dbReference>
<dbReference type="InterPro" id="IPR013525">
    <property type="entry name" value="ABC2_TM"/>
</dbReference>
<feature type="transmembrane region" description="Helical" evidence="6">
    <location>
        <begin position="188"/>
        <end position="209"/>
    </location>
</feature>
<evidence type="ECO:0000256" key="1">
    <source>
        <dbReference type="ARBA" id="ARBA00004141"/>
    </source>
</evidence>
<evidence type="ECO:0000259" key="7">
    <source>
        <dbReference type="PROSITE" id="PS51012"/>
    </source>
</evidence>
<feature type="transmembrane region" description="Helical" evidence="6">
    <location>
        <begin position="29"/>
        <end position="49"/>
    </location>
</feature>
<evidence type="ECO:0000256" key="2">
    <source>
        <dbReference type="ARBA" id="ARBA00022692"/>
    </source>
</evidence>
<keyword evidence="6" id="KW-0813">Transport</keyword>
<evidence type="ECO:0000256" key="5">
    <source>
        <dbReference type="ARBA" id="ARBA00023251"/>
    </source>
</evidence>
<feature type="transmembrane region" description="Helical" evidence="6">
    <location>
        <begin position="69"/>
        <end position="86"/>
    </location>
</feature>
<keyword evidence="2 6" id="KW-0812">Transmembrane</keyword>
<dbReference type="PANTHER" id="PTHR43229">
    <property type="entry name" value="NODULATION PROTEIN J"/>
    <property type="match status" value="1"/>
</dbReference>
<evidence type="ECO:0000256" key="3">
    <source>
        <dbReference type="ARBA" id="ARBA00022989"/>
    </source>
</evidence>
<comment type="caution">
    <text evidence="8">The sequence shown here is derived from an EMBL/GenBank/DDBJ whole genome shotgun (WGS) entry which is preliminary data.</text>
</comment>
<dbReference type="Pfam" id="PF01061">
    <property type="entry name" value="ABC2_membrane"/>
    <property type="match status" value="1"/>
</dbReference>
<dbReference type="PROSITE" id="PS51012">
    <property type="entry name" value="ABC_TM2"/>
    <property type="match status" value="1"/>
</dbReference>
<keyword evidence="3 6" id="KW-1133">Transmembrane helix</keyword>
<evidence type="ECO:0000256" key="4">
    <source>
        <dbReference type="ARBA" id="ARBA00023136"/>
    </source>
</evidence>
<organism evidence="8 9">
    <name type="scientific">Catenulispora yoronensis</name>
    <dbReference type="NCBI Taxonomy" id="450799"/>
    <lineage>
        <taxon>Bacteria</taxon>
        <taxon>Bacillati</taxon>
        <taxon>Actinomycetota</taxon>
        <taxon>Actinomycetes</taxon>
        <taxon>Catenulisporales</taxon>
        <taxon>Catenulisporaceae</taxon>
        <taxon>Catenulispora</taxon>
    </lineage>
</organism>
<dbReference type="PIRSF" id="PIRSF006648">
    <property type="entry name" value="DrrB"/>
    <property type="match status" value="1"/>
</dbReference>
<evidence type="ECO:0000256" key="6">
    <source>
        <dbReference type="RuleBase" id="RU361157"/>
    </source>
</evidence>
<dbReference type="InterPro" id="IPR000412">
    <property type="entry name" value="ABC_2_transport"/>
</dbReference>
<name>A0ABN2U4V2_9ACTN</name>
<comment type="subcellular location">
    <subcellularLocation>
        <location evidence="6">Cell membrane</location>
        <topology evidence="6">Multi-pass membrane protein</topology>
    </subcellularLocation>
    <subcellularLocation>
        <location evidence="1">Membrane</location>
        <topology evidence="1">Multi-pass membrane protein</topology>
    </subcellularLocation>
</comment>
<reference evidence="8 9" key="1">
    <citation type="journal article" date="2019" name="Int. J. Syst. Evol. Microbiol.">
        <title>The Global Catalogue of Microorganisms (GCM) 10K type strain sequencing project: providing services to taxonomists for standard genome sequencing and annotation.</title>
        <authorList>
            <consortium name="The Broad Institute Genomics Platform"/>
            <consortium name="The Broad Institute Genome Sequencing Center for Infectious Disease"/>
            <person name="Wu L."/>
            <person name="Ma J."/>
        </authorList>
    </citation>
    <scope>NUCLEOTIDE SEQUENCE [LARGE SCALE GENOMIC DNA]</scope>
    <source>
        <strain evidence="8 9">JCM 16014</strain>
    </source>
</reference>
<comment type="similarity">
    <text evidence="6">Belongs to the ABC-2 integral membrane protein family.</text>
</comment>
<protein>
    <recommendedName>
        <fullName evidence="6">Transport permease protein</fullName>
    </recommendedName>
</protein>
<sequence length="275" mass="29125">MASEATTAPSMAARELRGLLTNYRRTWRASIFSSVLAPLMSLVALGMSLGKIVDSGPGAHSFGTLDGRPVTYLVFLAPALLANTGMQTALGESMYPVMGAMKWQKTYHAAIASPLSALDVYLGHLLFIGFRILMNCGVFLGTMALFGAVRAAGPAGLGPLLALPAAVLTGLAFAAPVVAWAVTQERDTGFSVVFRFVMIPLFLFSGTFFPVSQLPAMIRPLAYVTPLWHGVDLCRGLALGTATAGSVLLHVAYLSAVVGAGVWYGARTYRRRLNP</sequence>
<dbReference type="Proteomes" id="UP001500751">
    <property type="component" value="Unassembled WGS sequence"/>
</dbReference>
<feature type="transmembrane region" description="Helical" evidence="6">
    <location>
        <begin position="247"/>
        <end position="266"/>
    </location>
</feature>
<dbReference type="RefSeq" id="WP_344666185.1">
    <property type="nucleotide sequence ID" value="NZ_BAAAQN010000014.1"/>
</dbReference>
<keyword evidence="6" id="KW-1003">Cell membrane</keyword>
<feature type="transmembrane region" description="Helical" evidence="6">
    <location>
        <begin position="132"/>
        <end position="153"/>
    </location>
</feature>
<accession>A0ABN2U4V2</accession>
<keyword evidence="5" id="KW-0046">Antibiotic resistance</keyword>
<gene>
    <name evidence="8" type="ORF">GCM10009839_29920</name>
</gene>
<dbReference type="InterPro" id="IPR047817">
    <property type="entry name" value="ABC2_TM_bact-type"/>
</dbReference>
<feature type="transmembrane region" description="Helical" evidence="6">
    <location>
        <begin position="160"/>
        <end position="182"/>
    </location>
</feature>
<keyword evidence="4 6" id="KW-0472">Membrane</keyword>